<feature type="compositionally biased region" description="Basic and acidic residues" evidence="2">
    <location>
        <begin position="430"/>
        <end position="464"/>
    </location>
</feature>
<keyword evidence="4" id="KW-1185">Reference proteome</keyword>
<evidence type="ECO:0000256" key="2">
    <source>
        <dbReference type="SAM" id="MobiDB-lite"/>
    </source>
</evidence>
<feature type="coiled-coil region" evidence="1">
    <location>
        <begin position="527"/>
        <end position="575"/>
    </location>
</feature>
<feature type="coiled-coil region" evidence="1">
    <location>
        <begin position="882"/>
        <end position="912"/>
    </location>
</feature>
<sequence length="1459" mass="159483">MKHLGWRLERTFLAGAGLAESRLEGLDLRWSEPLDPTAHAALWADNGTGKTMVTALRYALYLPSSRDFIRGDSDRSLAQLVRSRDVCHVVEQASRVVDGELQRVVVGMVADWPGGGTQDLENPSRLHRAFYGWFSGEHGPTIDDLPFRTEAGRWATRNQFTDGVRAILPSGGAAPPHSPSDHQGSWRRWLDAVGVDLDQVRFQAVMNAAEGGVDRVMRFTDSDQFVQWLVGATMPTSTVEQITNSVDVLRANAAARPRWEEELNLWQKLIEPLFDLAVAQDEAGKQRRAATAARTRAVSAVADAEATTAALRLKEETSKQLYDHHDGARREAGSAARRAQAHRLRMELRAAELRVREAEGIADRKLDERKDAERQLAAWRIVEDVLQSGKLTGRLAGLEERRRVVEMKTEQLQREESRLRHSVARLLTARRDEAENARQAAEKRLKKARTDLEAATDEEKKALGERGAVTQQAAQHEKDRTAAESRLAEVVEAGLLSEGDEPAQRDRALAETITTAQGRRRVAGLELERIEADLGTAQDRLAAAQRRVNEARDDVERFRGQLNTVNRRVTALEENELVLDAFGGAVADLWEGRPILTDVLTGRATRADGDAEEARRATEAAQRTIGSIGTDGLLPPAEIVEDAVRRCEQEELTVWSGWRWIADTMSAEPAESFARSRPDIASGLVVAEPRLVPTVAAVLDELDLDVALWVGAVIDPEAAAVGAGGSGTEARILLPPAGVFDRDAAAGLVAAAIDDRARAEGARAKAIARAQLLRGVLATCEQLWQEFQVNPRPGLDGSIKAAEERGAEASGHEQAAQEEIAALKEERSMQQGVVEQAQLTIDTAAEQRRLLVPAIAAAETIAAARRALPGLRDAIASLGARIRELSDVKADLAEHIEEAKRLQDDHEHARDDAADALRGAGLAPTTDGPIPDEEVTVLRARLDGVQETLANATIDPALSDEIEQLRGELADAEARIGTDRERRELAREYAASRGARHPVALAESTRAAEARSSEAGIAYAQAEATAEAARRVHQQRVDDREDRSSPDADGYPSAVRVTAPLEADQYARQLNEVAVEHLEKRGLEDRLMKEAEEDGKKAAEARRLIEVSVRPLRHLTVEVPNGRVFDDVGVLTETLANGTEELRAANENVSRAQDALNELTAGVQAHTNGKDARAVEDRADPHLADLIARLRTDQSLALDSERIAGQLEQRAATLRDDLGQHDERVRTCARMLHIQASTAIEKLRHYQNQSRLPEGLGEWSGQRFAVIDHEPVPVDESVSVDRVARVVHALLAPGSGSSDAQAMLFAAARALVDAPFRVRLLKPHTDLALDRVDVAELKNFSGGQRVTAGVLLYATMARVKAAGNDTSIGWLWLDNPFGQASADQFVRTMRLAADKLGLQLVFTAAPKDKGALSMFDRIITLARRSRPSSGEKVVLVDDGRRELADLELIQHDVLQVLGE</sequence>
<gene>
    <name evidence="3" type="ORF">AA23TX_06636</name>
</gene>
<feature type="coiled-coil region" evidence="1">
    <location>
        <begin position="1135"/>
        <end position="1162"/>
    </location>
</feature>
<feature type="coiled-coil region" evidence="1">
    <location>
        <begin position="955"/>
        <end position="982"/>
    </location>
</feature>
<reference evidence="3 4" key="1">
    <citation type="submission" date="2019-09" db="EMBL/GenBank/DDBJ databases">
        <authorList>
            <person name="Leyn A S."/>
        </authorList>
    </citation>
    <scope>NUCLEOTIDE SEQUENCE [LARGE SCALE GENOMIC DNA]</scope>
    <source>
        <strain evidence="3">AA231_1</strain>
    </source>
</reference>
<feature type="region of interest" description="Disordered" evidence="2">
    <location>
        <begin position="1029"/>
        <end position="1053"/>
    </location>
</feature>
<protein>
    <recommendedName>
        <fullName evidence="5">Chromosome segregation ATPase</fullName>
    </recommendedName>
</protein>
<feature type="region of interest" description="Disordered" evidence="2">
    <location>
        <begin position="430"/>
        <end position="481"/>
    </location>
</feature>
<keyword evidence="1" id="KW-0175">Coiled coil</keyword>
<accession>A0A6I8M101</accession>
<dbReference type="RefSeq" id="WP_155546531.1">
    <property type="nucleotide sequence ID" value="NZ_CABVGP010000002.1"/>
</dbReference>
<evidence type="ECO:0000313" key="4">
    <source>
        <dbReference type="Proteomes" id="UP000399805"/>
    </source>
</evidence>
<feature type="compositionally biased region" description="Basic and acidic residues" evidence="2">
    <location>
        <begin position="1035"/>
        <end position="1046"/>
    </location>
</feature>
<name>A0A6I8M101_9PSEU</name>
<dbReference type="Proteomes" id="UP000399805">
    <property type="component" value="Unassembled WGS sequence"/>
</dbReference>
<proteinExistence type="predicted"/>
<dbReference type="EMBL" id="CABVGP010000002">
    <property type="protein sequence ID" value="VVJ21615.1"/>
    <property type="molecule type" value="Genomic_DNA"/>
</dbReference>
<evidence type="ECO:0000313" key="3">
    <source>
        <dbReference type="EMBL" id="VVJ21615.1"/>
    </source>
</evidence>
<organism evidence="3 4">
    <name type="scientific">Amycolatopsis camponoti</name>
    <dbReference type="NCBI Taxonomy" id="2606593"/>
    <lineage>
        <taxon>Bacteria</taxon>
        <taxon>Bacillati</taxon>
        <taxon>Actinomycetota</taxon>
        <taxon>Actinomycetes</taxon>
        <taxon>Pseudonocardiales</taxon>
        <taxon>Pseudonocardiaceae</taxon>
        <taxon>Amycolatopsis</taxon>
    </lineage>
</organism>
<evidence type="ECO:0000256" key="1">
    <source>
        <dbReference type="SAM" id="Coils"/>
    </source>
</evidence>
<evidence type="ECO:0008006" key="5">
    <source>
        <dbReference type="Google" id="ProtNLM"/>
    </source>
</evidence>